<feature type="domain" description="HAMP" evidence="8">
    <location>
        <begin position="237"/>
        <end position="289"/>
    </location>
</feature>
<keyword evidence="3" id="KW-0807">Transducer</keyword>
<evidence type="ECO:0000256" key="2">
    <source>
        <dbReference type="ARBA" id="ARBA00022519"/>
    </source>
</evidence>
<dbReference type="Gene3D" id="1.10.287.950">
    <property type="entry name" value="Methyl-accepting chemotaxis protein"/>
    <property type="match status" value="1"/>
</dbReference>
<dbReference type="SMART" id="SM00283">
    <property type="entry name" value="MA"/>
    <property type="match status" value="1"/>
</dbReference>
<feature type="transmembrane region" description="Helical" evidence="5">
    <location>
        <begin position="16"/>
        <end position="36"/>
    </location>
</feature>
<gene>
    <name evidence="9" type="ORF">MNBD_GAMMA25-2118</name>
</gene>
<keyword evidence="5" id="KW-0472">Membrane</keyword>
<comment type="similarity">
    <text evidence="4">Belongs to the methyl-accepting chemotaxis (MCP) protein family.</text>
</comment>
<feature type="transmembrane region" description="Helical" evidence="5">
    <location>
        <begin position="216"/>
        <end position="236"/>
    </location>
</feature>
<sequence length="567" mass="61637">MTNLFFINNISIKTKILGLATILIMLMLGSTGFALLKINNIGTKIQAIAKQDIPLTKMLTEITVNQLEQAINFERALRYGGGMQTKNASASYYKKAVTAFNTSTTIIAEEIKQGEFIAKEAIEAAHSEQARQEFKHINSLLIEIENQHLLYEKHVREIFLDLSKGDISHAYDSSNGIEIEEEKIDHKLESLLTEIEKLTESAILTAEHDEQSAFQILNSVAIFSLIIAALISWIIIRVITRGISKAVDITVLIASGDLTQDVQVDSTDEMGKLLGALKTMQEKLRTMIVDMQQSATELAASSEEMATVTEQTSMNITNETSEITQSATAIHEMTSTVEEVSRNAAATAEAAQKASDEVLKGNDIVQQMIQSIQRLAQSAENTSAVIDQVGQNSQGIGAILDVIKGIAEQTNLLALNAAIEAARAGDQGRGFAVVADEVRTLAQRTQESTLEIEEMIEKLQSGANDAVQAMGTGKQQAHTSVEYADNAGKSLKNITTAISAMSEMNMQIATAAEEQTSVANEINQNITELNQIAEQNATAVNEMAATSDQVARMATHLQDLTTQFRIS</sequence>
<dbReference type="PANTHER" id="PTHR32089">
    <property type="entry name" value="METHYL-ACCEPTING CHEMOTAXIS PROTEIN MCPB"/>
    <property type="match status" value="1"/>
</dbReference>
<dbReference type="PROSITE" id="PS50192">
    <property type="entry name" value="T_SNARE"/>
    <property type="match status" value="1"/>
</dbReference>
<evidence type="ECO:0000256" key="4">
    <source>
        <dbReference type="ARBA" id="ARBA00029447"/>
    </source>
</evidence>
<reference evidence="9" key="1">
    <citation type="submission" date="2018-06" db="EMBL/GenBank/DDBJ databases">
        <authorList>
            <person name="Zhirakovskaya E."/>
        </authorList>
    </citation>
    <scope>NUCLEOTIDE SEQUENCE</scope>
</reference>
<dbReference type="GO" id="GO:0007165">
    <property type="term" value="P:signal transduction"/>
    <property type="evidence" value="ECO:0007669"/>
    <property type="project" value="UniProtKB-KW"/>
</dbReference>
<dbReference type="PROSITE" id="PS50885">
    <property type="entry name" value="HAMP"/>
    <property type="match status" value="1"/>
</dbReference>
<organism evidence="9">
    <name type="scientific">hydrothermal vent metagenome</name>
    <dbReference type="NCBI Taxonomy" id="652676"/>
    <lineage>
        <taxon>unclassified sequences</taxon>
        <taxon>metagenomes</taxon>
        <taxon>ecological metagenomes</taxon>
    </lineage>
</organism>
<dbReference type="InterPro" id="IPR004090">
    <property type="entry name" value="Chemotax_Me-accpt_rcpt"/>
</dbReference>
<keyword evidence="2" id="KW-0997">Cell inner membrane</keyword>
<dbReference type="PROSITE" id="PS50111">
    <property type="entry name" value="CHEMOTAXIS_TRANSDUC_2"/>
    <property type="match status" value="1"/>
</dbReference>
<name>A0A3B1BJT1_9ZZZZ</name>
<dbReference type="PANTHER" id="PTHR32089:SF120">
    <property type="entry name" value="METHYL-ACCEPTING CHEMOTAXIS PROTEIN TLPQ"/>
    <property type="match status" value="1"/>
</dbReference>
<dbReference type="PRINTS" id="PR00260">
    <property type="entry name" value="CHEMTRNSDUCR"/>
</dbReference>
<dbReference type="CDD" id="cd06225">
    <property type="entry name" value="HAMP"/>
    <property type="match status" value="1"/>
</dbReference>
<keyword evidence="5" id="KW-1133">Transmembrane helix</keyword>
<dbReference type="InterPro" id="IPR003660">
    <property type="entry name" value="HAMP_dom"/>
</dbReference>
<evidence type="ECO:0000256" key="1">
    <source>
        <dbReference type="ARBA" id="ARBA00004429"/>
    </source>
</evidence>
<keyword evidence="2" id="KW-1003">Cell membrane</keyword>
<evidence type="ECO:0000259" key="7">
    <source>
        <dbReference type="PROSITE" id="PS50192"/>
    </source>
</evidence>
<protein>
    <submittedName>
        <fullName evidence="9">Methyl-accepting chemotaxis sensor/transducer protein</fullName>
    </submittedName>
</protein>
<dbReference type="Pfam" id="PF00672">
    <property type="entry name" value="HAMP"/>
    <property type="match status" value="1"/>
</dbReference>
<dbReference type="CDD" id="cd11386">
    <property type="entry name" value="MCP_signal"/>
    <property type="match status" value="1"/>
</dbReference>
<dbReference type="InterPro" id="IPR000727">
    <property type="entry name" value="T_SNARE_dom"/>
</dbReference>
<dbReference type="SUPFAM" id="SSF58104">
    <property type="entry name" value="Methyl-accepting chemotaxis protein (MCP) signaling domain"/>
    <property type="match status" value="1"/>
</dbReference>
<keyword evidence="5" id="KW-0812">Transmembrane</keyword>
<dbReference type="Pfam" id="PF00015">
    <property type="entry name" value="MCPsignal"/>
    <property type="match status" value="1"/>
</dbReference>
<feature type="domain" description="Methyl-accepting transducer" evidence="6">
    <location>
        <begin position="294"/>
        <end position="530"/>
    </location>
</feature>
<dbReference type="GO" id="GO:0005886">
    <property type="term" value="C:plasma membrane"/>
    <property type="evidence" value="ECO:0007669"/>
    <property type="project" value="UniProtKB-SubCell"/>
</dbReference>
<evidence type="ECO:0000256" key="5">
    <source>
        <dbReference type="SAM" id="Phobius"/>
    </source>
</evidence>
<feature type="domain" description="T-SNARE coiled-coil homology" evidence="7">
    <location>
        <begin position="481"/>
        <end position="543"/>
    </location>
</feature>
<dbReference type="FunFam" id="1.10.287.950:FF:000001">
    <property type="entry name" value="Methyl-accepting chemotaxis sensory transducer"/>
    <property type="match status" value="1"/>
</dbReference>
<evidence type="ECO:0000256" key="3">
    <source>
        <dbReference type="ARBA" id="ARBA00023224"/>
    </source>
</evidence>
<dbReference type="GO" id="GO:0006935">
    <property type="term" value="P:chemotaxis"/>
    <property type="evidence" value="ECO:0007669"/>
    <property type="project" value="UniProtKB-KW"/>
</dbReference>
<dbReference type="EMBL" id="UOFY01000075">
    <property type="protein sequence ID" value="VAX11678.1"/>
    <property type="molecule type" value="Genomic_DNA"/>
</dbReference>
<evidence type="ECO:0000259" key="8">
    <source>
        <dbReference type="PROSITE" id="PS50885"/>
    </source>
</evidence>
<dbReference type="GO" id="GO:0004888">
    <property type="term" value="F:transmembrane signaling receptor activity"/>
    <property type="evidence" value="ECO:0007669"/>
    <property type="project" value="InterPro"/>
</dbReference>
<dbReference type="InterPro" id="IPR004089">
    <property type="entry name" value="MCPsignal_dom"/>
</dbReference>
<evidence type="ECO:0000259" key="6">
    <source>
        <dbReference type="PROSITE" id="PS50111"/>
    </source>
</evidence>
<dbReference type="AlphaFoldDB" id="A0A3B1BJT1"/>
<dbReference type="SMART" id="SM00304">
    <property type="entry name" value="HAMP"/>
    <property type="match status" value="1"/>
</dbReference>
<evidence type="ECO:0000313" key="9">
    <source>
        <dbReference type="EMBL" id="VAX11678.1"/>
    </source>
</evidence>
<proteinExistence type="inferred from homology"/>
<comment type="subcellular location">
    <subcellularLocation>
        <location evidence="1">Cell inner membrane</location>
        <topology evidence="1">Multi-pass membrane protein</topology>
    </subcellularLocation>
</comment>
<accession>A0A3B1BJT1</accession>